<accession>A0A3B0CN27</accession>
<sequence length="277" mass="29113">MNKELTEMATYEANIVDYGAVGNGVADDTKAFVQAFSAGTGCVVVPKGTYKITSTITIPDSYILKGIGSLSYILKGFNGDMVRMENGSQITQLTLEGNGKTYTGRGIIIESGSGQKIADITIKNTAGYCIEYTAPSVGMISTIDKCNLGTLNKEQLPAIKYPMDSPSGGDRKVTTVDCGGGLLADFAGCSTTLVSNCNTIGFIFNPLSRKVSLLGNRIAGGTAKVNLDIYGTNHCVVANTIATPIYLRQGTHHSVVKANISDGVINQSGNNTNQLDV</sequence>
<reference evidence="2 3" key="1">
    <citation type="journal article" date="2007" name="Int. J. Syst. Evol. Microbiol.">
        <title>Paenibacillus ginsengarvi sp. nov., isolated from soil from ginseng cultivation.</title>
        <authorList>
            <person name="Yoon M.H."/>
            <person name="Ten L.N."/>
            <person name="Im W.T."/>
        </authorList>
    </citation>
    <scope>NUCLEOTIDE SEQUENCE [LARGE SCALE GENOMIC DNA]</scope>
    <source>
        <strain evidence="2 3">KCTC 13059</strain>
    </source>
</reference>
<evidence type="ECO:0000313" key="3">
    <source>
        <dbReference type="Proteomes" id="UP000282311"/>
    </source>
</evidence>
<dbReference type="InterPro" id="IPR012334">
    <property type="entry name" value="Pectin_lyas_fold"/>
</dbReference>
<evidence type="ECO:0000259" key="1">
    <source>
        <dbReference type="Pfam" id="PF12708"/>
    </source>
</evidence>
<protein>
    <recommendedName>
        <fullName evidence="1">Rhamnogalacturonase A/B/Epimerase-like pectate lyase domain-containing protein</fullName>
    </recommendedName>
</protein>
<comment type="caution">
    <text evidence="2">The sequence shown here is derived from an EMBL/GenBank/DDBJ whole genome shotgun (WGS) entry which is preliminary data.</text>
</comment>
<dbReference type="EMBL" id="RBAH01000004">
    <property type="protein sequence ID" value="RKN85669.1"/>
    <property type="molecule type" value="Genomic_DNA"/>
</dbReference>
<feature type="domain" description="Rhamnogalacturonase A/B/Epimerase-like pectate lyase" evidence="1">
    <location>
        <begin position="14"/>
        <end position="71"/>
    </location>
</feature>
<dbReference type="Pfam" id="PF12708">
    <property type="entry name" value="Pect-lyase_RHGA_epim"/>
    <property type="match status" value="1"/>
</dbReference>
<dbReference type="Proteomes" id="UP000282311">
    <property type="component" value="Unassembled WGS sequence"/>
</dbReference>
<dbReference type="Gene3D" id="2.160.20.10">
    <property type="entry name" value="Single-stranded right-handed beta-helix, Pectin lyase-like"/>
    <property type="match status" value="1"/>
</dbReference>
<keyword evidence="3" id="KW-1185">Reference proteome</keyword>
<gene>
    <name evidence="2" type="ORF">D7M11_08305</name>
</gene>
<dbReference type="AlphaFoldDB" id="A0A3B0CN27"/>
<dbReference type="InterPro" id="IPR011050">
    <property type="entry name" value="Pectin_lyase_fold/virulence"/>
</dbReference>
<dbReference type="SUPFAM" id="SSF51126">
    <property type="entry name" value="Pectin lyase-like"/>
    <property type="match status" value="1"/>
</dbReference>
<proteinExistence type="predicted"/>
<organism evidence="2 3">
    <name type="scientific">Paenibacillus ginsengarvi</name>
    <dbReference type="NCBI Taxonomy" id="400777"/>
    <lineage>
        <taxon>Bacteria</taxon>
        <taxon>Bacillati</taxon>
        <taxon>Bacillota</taxon>
        <taxon>Bacilli</taxon>
        <taxon>Bacillales</taxon>
        <taxon>Paenibacillaceae</taxon>
        <taxon>Paenibacillus</taxon>
    </lineage>
</organism>
<evidence type="ECO:0000313" key="2">
    <source>
        <dbReference type="EMBL" id="RKN85669.1"/>
    </source>
</evidence>
<name>A0A3B0CN27_9BACL</name>
<dbReference type="InterPro" id="IPR024535">
    <property type="entry name" value="RHGA/B-epi-like_pectate_lyase"/>
</dbReference>